<evidence type="ECO:0000256" key="1">
    <source>
        <dbReference type="ARBA" id="ARBA00005324"/>
    </source>
</evidence>
<dbReference type="PANTHER" id="PTHR16082:SF2">
    <property type="entry name" value="AP-5 COMPLEX SUBUNIT MU-1"/>
    <property type="match status" value="1"/>
</dbReference>
<evidence type="ECO:0000256" key="5">
    <source>
        <dbReference type="ARBA" id="ARBA00029433"/>
    </source>
</evidence>
<gene>
    <name evidence="7" type="ORF">OIU79_007415</name>
</gene>
<dbReference type="GO" id="GO:0016197">
    <property type="term" value="P:endosomal transport"/>
    <property type="evidence" value="ECO:0007669"/>
    <property type="project" value="TreeGrafter"/>
</dbReference>
<protein>
    <submittedName>
        <fullName evidence="7">AP-5 COMPLEX SUBUNIT MU-1</fullName>
    </submittedName>
</protein>
<sequence length="282" mass="29883">MPNSCSIRALWILNSLDAVVLSRKFPVVEKQWRAACKTMNDNSNNTEEDPLKHTVSPFLPNDAELSSAFAERKKREGSLRGYGIRVNNQSVKGSDSWVDDPITRHIISINVESKVEGGENHLLWPLILHLRGSYVILVLPLIEAVHLKAYAKLCRKSDCGNAVGVDASLSSILLDTPSITGAFMVAHAIGDIIVGDVVDPEVVVNAAPSVGGLLDSLTGSIGITGISSRAKPVAAPVASATPSGAASIGTLTADTPKLGSRPLDKDTLRNFISSAMPFGTPL</sequence>
<dbReference type="GO" id="GO:0005764">
    <property type="term" value="C:lysosome"/>
    <property type="evidence" value="ECO:0007669"/>
    <property type="project" value="TreeGrafter"/>
</dbReference>
<keyword evidence="8" id="KW-1185">Reference proteome</keyword>
<proteinExistence type="inferred from homology"/>
<keyword evidence="2" id="KW-0813">Transport</keyword>
<evidence type="ECO:0000313" key="7">
    <source>
        <dbReference type="EMBL" id="KAJ6719774.1"/>
    </source>
</evidence>
<evidence type="ECO:0000313" key="8">
    <source>
        <dbReference type="Proteomes" id="UP001151532"/>
    </source>
</evidence>
<dbReference type="GO" id="GO:0015031">
    <property type="term" value="P:protein transport"/>
    <property type="evidence" value="ECO:0007669"/>
    <property type="project" value="UniProtKB-KW"/>
</dbReference>
<feature type="signal peptide" evidence="6">
    <location>
        <begin position="1"/>
        <end position="22"/>
    </location>
</feature>
<dbReference type="AlphaFoldDB" id="A0A9Q0Z373"/>
<accession>A0A9Q0Z373</accession>
<dbReference type="EMBL" id="JAPFFK010000014">
    <property type="protein sequence ID" value="KAJ6719774.1"/>
    <property type="molecule type" value="Genomic_DNA"/>
</dbReference>
<keyword evidence="6" id="KW-0732">Signal</keyword>
<feature type="non-terminal residue" evidence="7">
    <location>
        <position position="1"/>
    </location>
</feature>
<dbReference type="GO" id="GO:0005829">
    <property type="term" value="C:cytosol"/>
    <property type="evidence" value="ECO:0007669"/>
    <property type="project" value="TreeGrafter"/>
</dbReference>
<keyword evidence="3" id="KW-0653">Protein transport</keyword>
<reference evidence="7" key="1">
    <citation type="submission" date="2022-11" db="EMBL/GenBank/DDBJ databases">
        <authorList>
            <person name="Hyden B.L."/>
            <person name="Feng K."/>
            <person name="Yates T."/>
            <person name="Jawdy S."/>
            <person name="Smart L.B."/>
            <person name="Muchero W."/>
        </authorList>
    </citation>
    <scope>NUCLEOTIDE SEQUENCE</scope>
    <source>
        <tissue evidence="7">Shoot tip</tissue>
    </source>
</reference>
<dbReference type="PANTHER" id="PTHR16082">
    <property type="entry name" value="AP-5 COMPLEX SUBUNIT MU-1"/>
    <property type="match status" value="1"/>
</dbReference>
<dbReference type="Proteomes" id="UP001151532">
    <property type="component" value="Chromosome 10"/>
</dbReference>
<dbReference type="OrthoDB" id="1877176at2759"/>
<dbReference type="GO" id="GO:0005770">
    <property type="term" value="C:late endosome"/>
    <property type="evidence" value="ECO:0007669"/>
    <property type="project" value="TreeGrafter"/>
</dbReference>
<evidence type="ECO:0000256" key="6">
    <source>
        <dbReference type="SAM" id="SignalP"/>
    </source>
</evidence>
<evidence type="ECO:0000256" key="4">
    <source>
        <dbReference type="ARBA" id="ARBA00023136"/>
    </source>
</evidence>
<comment type="subcellular location">
    <subcellularLocation>
        <location evidence="5">Endomembrane system</location>
        <topology evidence="5">Peripheral membrane protein</topology>
        <orientation evidence="5">Cytoplasmic side</orientation>
    </subcellularLocation>
</comment>
<feature type="chain" id="PRO_5040360812" evidence="6">
    <location>
        <begin position="23"/>
        <end position="282"/>
    </location>
</feature>
<name>A0A9Q0Z373_SALPP</name>
<reference evidence="7" key="2">
    <citation type="journal article" date="2023" name="Int. J. Mol. Sci.">
        <title>De Novo Assembly and Annotation of 11 Diverse Shrub Willow (Salix) Genomes Reveals Novel Gene Organization in Sex-Linked Regions.</title>
        <authorList>
            <person name="Hyden B."/>
            <person name="Feng K."/>
            <person name="Yates T.B."/>
            <person name="Jawdy S."/>
            <person name="Cereghino C."/>
            <person name="Smart L.B."/>
            <person name="Muchero W."/>
        </authorList>
    </citation>
    <scope>NUCLEOTIDE SEQUENCE</scope>
    <source>
        <tissue evidence="7">Shoot tip</tissue>
    </source>
</reference>
<comment type="caution">
    <text evidence="7">The sequence shown here is derived from an EMBL/GenBank/DDBJ whole genome shotgun (WGS) entry which is preliminary data.</text>
</comment>
<organism evidence="7 8">
    <name type="scientific">Salix purpurea</name>
    <name type="common">Purple osier willow</name>
    <dbReference type="NCBI Taxonomy" id="77065"/>
    <lineage>
        <taxon>Eukaryota</taxon>
        <taxon>Viridiplantae</taxon>
        <taxon>Streptophyta</taxon>
        <taxon>Embryophyta</taxon>
        <taxon>Tracheophyta</taxon>
        <taxon>Spermatophyta</taxon>
        <taxon>Magnoliopsida</taxon>
        <taxon>eudicotyledons</taxon>
        <taxon>Gunneridae</taxon>
        <taxon>Pentapetalae</taxon>
        <taxon>rosids</taxon>
        <taxon>fabids</taxon>
        <taxon>Malpighiales</taxon>
        <taxon>Salicaceae</taxon>
        <taxon>Saliceae</taxon>
        <taxon>Salix</taxon>
    </lineage>
</organism>
<evidence type="ECO:0000256" key="2">
    <source>
        <dbReference type="ARBA" id="ARBA00022448"/>
    </source>
</evidence>
<evidence type="ECO:0000256" key="3">
    <source>
        <dbReference type="ARBA" id="ARBA00022927"/>
    </source>
</evidence>
<dbReference type="InterPro" id="IPR039591">
    <property type="entry name" value="AP5M1"/>
</dbReference>
<keyword evidence="4" id="KW-0472">Membrane</keyword>
<dbReference type="GO" id="GO:0030119">
    <property type="term" value="C:AP-type membrane coat adaptor complex"/>
    <property type="evidence" value="ECO:0007669"/>
    <property type="project" value="TreeGrafter"/>
</dbReference>
<comment type="similarity">
    <text evidence="1">Belongs to the adaptor complexes medium subunit family.</text>
</comment>